<evidence type="ECO:0000256" key="3">
    <source>
        <dbReference type="ARBA" id="ARBA00022723"/>
    </source>
</evidence>
<evidence type="ECO:0000313" key="12">
    <source>
        <dbReference type="EMBL" id="RWR96978.1"/>
    </source>
</evidence>
<dbReference type="Pfam" id="PF22608">
    <property type="entry name" value="DNAX_ATPase_lid"/>
    <property type="match status" value="1"/>
</dbReference>
<dbReference type="InterPro" id="IPR008921">
    <property type="entry name" value="DNA_pol3_clamp-load_cplx_C"/>
</dbReference>
<evidence type="ECO:0000256" key="2">
    <source>
        <dbReference type="ARBA" id="ARBA00012417"/>
    </source>
</evidence>
<dbReference type="InterPro" id="IPR050238">
    <property type="entry name" value="DNA_Rep/Repair_Clamp_Loader"/>
</dbReference>
<dbReference type="GO" id="GO:0005524">
    <property type="term" value="F:ATP binding"/>
    <property type="evidence" value="ECO:0007669"/>
    <property type="project" value="UniProtKB-KW"/>
</dbReference>
<organism evidence="12 13">
    <name type="scientific">Cinnamomum micranthum f. kanehirae</name>
    <dbReference type="NCBI Taxonomy" id="337451"/>
    <lineage>
        <taxon>Eukaryota</taxon>
        <taxon>Viridiplantae</taxon>
        <taxon>Streptophyta</taxon>
        <taxon>Embryophyta</taxon>
        <taxon>Tracheophyta</taxon>
        <taxon>Spermatophyta</taxon>
        <taxon>Magnoliopsida</taxon>
        <taxon>Magnoliidae</taxon>
        <taxon>Laurales</taxon>
        <taxon>Lauraceae</taxon>
        <taxon>Cinnamomum</taxon>
    </lineage>
</organism>
<dbReference type="SMART" id="SM00382">
    <property type="entry name" value="AAA"/>
    <property type="match status" value="1"/>
</dbReference>
<dbReference type="Gene3D" id="3.40.50.300">
    <property type="entry name" value="P-loop containing nucleotide triphosphate hydrolases"/>
    <property type="match status" value="1"/>
</dbReference>
<dbReference type="GO" id="GO:0003887">
    <property type="term" value="F:DNA-directed DNA polymerase activity"/>
    <property type="evidence" value="ECO:0007669"/>
    <property type="project" value="UniProtKB-KW"/>
</dbReference>
<comment type="similarity">
    <text evidence="1">Belongs to the DnaX/STICHEL family.</text>
</comment>
<dbReference type="GO" id="GO:0009360">
    <property type="term" value="C:DNA polymerase III complex"/>
    <property type="evidence" value="ECO:0007669"/>
    <property type="project" value="InterPro"/>
</dbReference>
<dbReference type="Pfam" id="PF13177">
    <property type="entry name" value="DNA_pol3_delta2"/>
    <property type="match status" value="1"/>
</dbReference>
<dbReference type="GO" id="GO:0003689">
    <property type="term" value="F:DNA clamp loader activity"/>
    <property type="evidence" value="ECO:0007669"/>
    <property type="project" value="TreeGrafter"/>
</dbReference>
<dbReference type="GO" id="GO:0003677">
    <property type="term" value="F:DNA binding"/>
    <property type="evidence" value="ECO:0007669"/>
    <property type="project" value="InterPro"/>
</dbReference>
<evidence type="ECO:0000256" key="1">
    <source>
        <dbReference type="ARBA" id="ARBA00006360"/>
    </source>
</evidence>
<feature type="compositionally biased region" description="Basic and acidic residues" evidence="10">
    <location>
        <begin position="80"/>
        <end position="98"/>
    </location>
</feature>
<dbReference type="STRING" id="337451.A0A443Q1W9"/>
<proteinExistence type="inferred from homology"/>
<keyword evidence="3" id="KW-0479">Metal-binding</keyword>
<keyword evidence="5" id="KW-0862">Zinc</keyword>
<dbReference type="InterPro" id="IPR045085">
    <property type="entry name" value="HLD_clamp_pol_III_gamma_tau"/>
</dbReference>
<dbReference type="InterPro" id="IPR027417">
    <property type="entry name" value="P-loop_NTPase"/>
</dbReference>
<keyword evidence="7" id="KW-0239">DNA-directed DNA polymerase</keyword>
<keyword evidence="8" id="KW-0175">Coiled coil</keyword>
<dbReference type="NCBIfam" id="TIGR02397">
    <property type="entry name" value="dnaX_nterm"/>
    <property type="match status" value="1"/>
</dbReference>
<evidence type="ECO:0000256" key="10">
    <source>
        <dbReference type="SAM" id="MobiDB-lite"/>
    </source>
</evidence>
<feature type="region of interest" description="Disordered" evidence="10">
    <location>
        <begin position="80"/>
        <end position="112"/>
    </location>
</feature>
<keyword evidence="13" id="KW-1185">Reference proteome</keyword>
<dbReference type="OrthoDB" id="1899087at2759"/>
<dbReference type="Gene3D" id="1.10.8.60">
    <property type="match status" value="1"/>
</dbReference>
<comment type="caution">
    <text evidence="12">The sequence shown here is derived from an EMBL/GenBank/DDBJ whole genome shotgun (WGS) entry which is preliminary data.</text>
</comment>
<evidence type="ECO:0000256" key="4">
    <source>
        <dbReference type="ARBA" id="ARBA00022741"/>
    </source>
</evidence>
<dbReference type="FunFam" id="3.40.50.300:FF:000014">
    <property type="entry name" value="DNA polymerase III subunit gamma/tau"/>
    <property type="match status" value="1"/>
</dbReference>
<evidence type="ECO:0000256" key="8">
    <source>
        <dbReference type="ARBA" id="ARBA00023054"/>
    </source>
</evidence>
<keyword evidence="4" id="KW-0547">Nucleotide-binding</keyword>
<evidence type="ECO:0000256" key="5">
    <source>
        <dbReference type="ARBA" id="ARBA00022833"/>
    </source>
</evidence>
<dbReference type="GO" id="GO:0006281">
    <property type="term" value="P:DNA repair"/>
    <property type="evidence" value="ECO:0007669"/>
    <property type="project" value="TreeGrafter"/>
</dbReference>
<dbReference type="Pfam" id="PF23007">
    <property type="entry name" value="DnaA_N-like_STI"/>
    <property type="match status" value="1"/>
</dbReference>
<evidence type="ECO:0000259" key="11">
    <source>
        <dbReference type="SMART" id="SM00382"/>
    </source>
</evidence>
<dbReference type="Proteomes" id="UP000283530">
    <property type="component" value="Unassembled WGS sequence"/>
</dbReference>
<reference evidence="12 13" key="1">
    <citation type="journal article" date="2019" name="Nat. Plants">
        <title>Stout camphor tree genome fills gaps in understanding of flowering plant genome evolution.</title>
        <authorList>
            <person name="Chaw S.M."/>
            <person name="Liu Y.C."/>
            <person name="Wu Y.W."/>
            <person name="Wang H.Y."/>
            <person name="Lin C.I."/>
            <person name="Wu C.S."/>
            <person name="Ke H.M."/>
            <person name="Chang L.Y."/>
            <person name="Hsu C.Y."/>
            <person name="Yang H.T."/>
            <person name="Sudianto E."/>
            <person name="Hsu M.H."/>
            <person name="Wu K.P."/>
            <person name="Wang L.N."/>
            <person name="Leebens-Mack J.H."/>
            <person name="Tsai I.J."/>
        </authorList>
    </citation>
    <scope>NUCLEOTIDE SEQUENCE [LARGE SCALE GENOMIC DNA]</scope>
    <source>
        <strain evidence="13">cv. Chaw 1501</strain>
        <tissue evidence="12">Young leaves</tissue>
    </source>
</reference>
<dbReference type="InterPro" id="IPR054506">
    <property type="entry name" value="DnaA_N-like_STI"/>
</dbReference>
<evidence type="ECO:0000256" key="9">
    <source>
        <dbReference type="ARBA" id="ARBA00049244"/>
    </source>
</evidence>
<comment type="catalytic activity">
    <reaction evidence="9">
        <text>DNA(n) + a 2'-deoxyribonucleoside 5'-triphosphate = DNA(n+1) + diphosphate</text>
        <dbReference type="Rhea" id="RHEA:22508"/>
        <dbReference type="Rhea" id="RHEA-COMP:17339"/>
        <dbReference type="Rhea" id="RHEA-COMP:17340"/>
        <dbReference type="ChEBI" id="CHEBI:33019"/>
        <dbReference type="ChEBI" id="CHEBI:61560"/>
        <dbReference type="ChEBI" id="CHEBI:173112"/>
        <dbReference type="EC" id="2.7.7.7"/>
    </reaction>
</comment>
<dbReference type="GO" id="GO:0005663">
    <property type="term" value="C:DNA replication factor C complex"/>
    <property type="evidence" value="ECO:0007669"/>
    <property type="project" value="TreeGrafter"/>
</dbReference>
<dbReference type="SUPFAM" id="SSF48019">
    <property type="entry name" value="post-AAA+ oligomerization domain-like"/>
    <property type="match status" value="1"/>
</dbReference>
<keyword evidence="7" id="KW-0808">Transferase</keyword>
<accession>A0A443Q1W9</accession>
<dbReference type="InterPro" id="IPR012763">
    <property type="entry name" value="DNA_pol_III_sug/sutau_N"/>
</dbReference>
<evidence type="ECO:0000256" key="7">
    <source>
        <dbReference type="ARBA" id="ARBA00022932"/>
    </source>
</evidence>
<keyword evidence="6" id="KW-0067">ATP-binding</keyword>
<feature type="domain" description="AAA+ ATPase" evidence="11">
    <location>
        <begin position="344"/>
        <end position="486"/>
    </location>
</feature>
<dbReference type="Gene3D" id="1.20.272.10">
    <property type="match status" value="1"/>
</dbReference>
<dbReference type="CDD" id="cd00009">
    <property type="entry name" value="AAA"/>
    <property type="match status" value="1"/>
</dbReference>
<gene>
    <name evidence="12" type="ORF">CKAN_02638300</name>
</gene>
<dbReference type="FunFam" id="1.10.8.60:FF:000013">
    <property type="entry name" value="DNA polymerase III subunit gamma/tau"/>
    <property type="match status" value="1"/>
</dbReference>
<protein>
    <recommendedName>
        <fullName evidence="2">DNA-directed DNA polymerase</fullName>
        <ecNumber evidence="2">2.7.7.7</ecNumber>
    </recommendedName>
</protein>
<dbReference type="AlphaFoldDB" id="A0A443Q1W9"/>
<evidence type="ECO:0000313" key="13">
    <source>
        <dbReference type="Proteomes" id="UP000283530"/>
    </source>
</evidence>
<dbReference type="PANTHER" id="PTHR11669:SF0">
    <property type="entry name" value="PROTEIN STICHEL-LIKE 2"/>
    <property type="match status" value="1"/>
</dbReference>
<dbReference type="SUPFAM" id="SSF52540">
    <property type="entry name" value="P-loop containing nucleoside triphosphate hydrolases"/>
    <property type="match status" value="1"/>
</dbReference>
<dbReference type="GO" id="GO:0046872">
    <property type="term" value="F:metal ion binding"/>
    <property type="evidence" value="ECO:0007669"/>
    <property type="project" value="UniProtKB-KW"/>
</dbReference>
<keyword evidence="7" id="KW-0548">Nucleotidyltransferase</keyword>
<sequence>MSDVRRHSVDVPLSKALVALRRVRSLRDPSTNSISKFSAVVDNLSWETSSCYGVSLGIENVCDWDGLDHHSLLGSQNYHPDGRCSDPESNHSSRRPDLKFNSVKKSNGIGIRGPNLGRKTRWVEGSGFFRSSFDGIMEERSLDERHDSDHRKKELDLTWTPHSSSHWSEDVNYYGKTKVELAHLERIDTTLLMRKSRYSKLMESSVGGEEAVGSSVGSPCLSMGDPLMDGSSMSTPLLVNEGVDIVDANNRGCRISCCWSRTPKFRDANFHPDVEDHPLLSVDGRETTHSCRERRSEYFKRELSSYSDSPRSLSQKFRPRSFNELVGQNLVTESLLSAILKGKVAPLYLFHGPRGTGKTSTSRIFAAALNCLSSEELRPCGFCRECVLFYSGRVRDVKEVDAVKTNRTGRIKALLKHAALAPVSSRYKVFIIDECQLLCGDTWAAFLNSIEELPRYVVFVMITADPDKLPRSAVSRCQRYHFPKIRDTDIVSRLQDICVEEDLDYEEEALDFIAAKSNGSLRDAETMLDQLSLLGKRITISLAYELIGTVSDDDLLDLLDLALSSDTSNTVRRARELMKSRVDPMQLISQLANLIMDILAGRWQSGSSIVGRKLFRKPTLADVDLEKLRHALKILSETEKQLRSSKNQTTWLTVALLQLSTGESANLGGNDSKMCLKMAHKRDGGFYGTSILKEGRDHSVSYRHNHNESQRSDLNDEASEKLEAIWRRTIENCQSNALRRLLQKEGKLLSVLVSQGLAIAEVEFGHPNHVSRAEKSWKLIASSLQLVLGCNVEIRISLGPCAGRRNSKVKKPAFNLLNCPCGLQERSFSTTVDGDYQSDNSSLSSNTCLKQETPSATHSSRLRCHFSPAMQQSDAKGGDRNVNRFHHKDALVIRNLEGNSLSTDDPFILCSGSKMQVTHSNASGDENVSNNESMVSSKLRCWRAPKFRIRKAWQQKRQQRRRSRLVGWILRWSTAKKFRGLN</sequence>
<dbReference type="EC" id="2.7.7.7" evidence="2"/>
<dbReference type="GO" id="GO:0006261">
    <property type="term" value="P:DNA-templated DNA replication"/>
    <property type="evidence" value="ECO:0007669"/>
    <property type="project" value="TreeGrafter"/>
</dbReference>
<dbReference type="CDD" id="cd18137">
    <property type="entry name" value="HLD_clamp_pol_III_gamma_tau"/>
    <property type="match status" value="1"/>
</dbReference>
<name>A0A443Q1W9_9MAGN</name>
<dbReference type="PANTHER" id="PTHR11669">
    <property type="entry name" value="REPLICATION FACTOR C / DNA POLYMERASE III GAMMA-TAU SUBUNIT"/>
    <property type="match status" value="1"/>
</dbReference>
<dbReference type="EMBL" id="QPKB01000012">
    <property type="protein sequence ID" value="RWR96978.1"/>
    <property type="molecule type" value="Genomic_DNA"/>
</dbReference>
<dbReference type="InterPro" id="IPR003593">
    <property type="entry name" value="AAA+_ATPase"/>
</dbReference>
<evidence type="ECO:0000256" key="6">
    <source>
        <dbReference type="ARBA" id="ARBA00022840"/>
    </source>
</evidence>